<comment type="caution">
    <text evidence="1">The sequence shown here is derived from an EMBL/GenBank/DDBJ whole genome shotgun (WGS) entry which is preliminary data.</text>
</comment>
<sequence>MDAITSTRTSDAQDILDSARWFTDLLLTATTEELDVPAGDVEWSCWRTAEHVGDDMLAYALQLAAQAPDDYLPLTAADGGDDVVRVAATAGTQGLATTVQALAALLATQVSTAGPDARAFHPHGVSDPTGFAAMGVVEILVHGYDVAQGLGVDIGPGRAHALPAGPAERAVGRLFDEAPATRPEASLLWCTGRIALPGVPRRSRWRWDSSVR</sequence>
<dbReference type="SUPFAM" id="SSF109854">
    <property type="entry name" value="DinB/YfiT-like putative metalloenzymes"/>
    <property type="match status" value="1"/>
</dbReference>
<gene>
    <name evidence="1" type="ORF">HZZ10_08580</name>
</gene>
<name>A0A853ESX6_9MICO</name>
<dbReference type="AlphaFoldDB" id="A0A853ESX6"/>
<keyword evidence="2" id="KW-1185">Reference proteome</keyword>
<dbReference type="InterPro" id="IPR034660">
    <property type="entry name" value="DinB/YfiT-like"/>
</dbReference>
<organism evidence="1 2">
    <name type="scientific">Sanguibacter inulinus</name>
    <dbReference type="NCBI Taxonomy" id="60922"/>
    <lineage>
        <taxon>Bacteria</taxon>
        <taxon>Bacillati</taxon>
        <taxon>Actinomycetota</taxon>
        <taxon>Actinomycetes</taxon>
        <taxon>Micrococcales</taxon>
        <taxon>Sanguibacteraceae</taxon>
        <taxon>Sanguibacter</taxon>
    </lineage>
</organism>
<evidence type="ECO:0008006" key="3">
    <source>
        <dbReference type="Google" id="ProtNLM"/>
    </source>
</evidence>
<evidence type="ECO:0000313" key="1">
    <source>
        <dbReference type="EMBL" id="NYS93577.1"/>
    </source>
</evidence>
<dbReference type="Proteomes" id="UP000561011">
    <property type="component" value="Unassembled WGS sequence"/>
</dbReference>
<reference evidence="1 2" key="1">
    <citation type="submission" date="2020-07" db="EMBL/GenBank/DDBJ databases">
        <title>MOT database genomes.</title>
        <authorList>
            <person name="Joseph S."/>
            <person name="Aduse-Opoku J."/>
            <person name="Hashim A."/>
            <person name="Wade W."/>
            <person name="Curtis M."/>
        </authorList>
    </citation>
    <scope>NUCLEOTIDE SEQUENCE [LARGE SCALE GENOMIC DNA]</scope>
    <source>
        <strain evidence="1 2">DSM 100099</strain>
    </source>
</reference>
<proteinExistence type="predicted"/>
<dbReference type="EMBL" id="JACBYE010000016">
    <property type="protein sequence ID" value="NYS93577.1"/>
    <property type="molecule type" value="Genomic_DNA"/>
</dbReference>
<dbReference type="RefSeq" id="WP_179913199.1">
    <property type="nucleotide sequence ID" value="NZ_JACBYE010000016.1"/>
</dbReference>
<protein>
    <recommendedName>
        <fullName evidence="3">Mycothiol-dependent maleylpyruvate isomerase metal-binding domain-containing protein</fullName>
    </recommendedName>
</protein>
<evidence type="ECO:0000313" key="2">
    <source>
        <dbReference type="Proteomes" id="UP000561011"/>
    </source>
</evidence>
<dbReference type="Gene3D" id="1.20.120.450">
    <property type="entry name" value="dinb family like domain"/>
    <property type="match status" value="1"/>
</dbReference>
<accession>A0A853ESX6</accession>